<organism evidence="1 2">
    <name type="scientific">Entomomonas moraniae</name>
    <dbReference type="NCBI Taxonomy" id="2213226"/>
    <lineage>
        <taxon>Bacteria</taxon>
        <taxon>Pseudomonadati</taxon>
        <taxon>Pseudomonadota</taxon>
        <taxon>Gammaproteobacteria</taxon>
        <taxon>Pseudomonadales</taxon>
        <taxon>Pseudomonadaceae</taxon>
        <taxon>Entomomonas</taxon>
    </lineage>
</organism>
<evidence type="ECO:0000313" key="1">
    <source>
        <dbReference type="EMBL" id="AZS49981.1"/>
    </source>
</evidence>
<gene>
    <name evidence="1" type="ORF">DM558_03955</name>
</gene>
<evidence type="ECO:0000313" key="2">
    <source>
        <dbReference type="Proteomes" id="UP000273143"/>
    </source>
</evidence>
<protein>
    <submittedName>
        <fullName evidence="1">Uncharacterized protein</fullName>
    </submittedName>
</protein>
<sequence>MANIQLVSVNDEVRVDSKLIAERGGIENRSAVQTITNYIDDFKEFGLIQFEMETVKKIGGRGRKYKKYYLLQFMQVTDLVLRQFMVK</sequence>
<keyword evidence="2" id="KW-1185">Reference proteome</keyword>
<accession>A0A3Q9JI20</accession>
<dbReference type="AlphaFoldDB" id="A0A3Q9JI20"/>
<dbReference type="Proteomes" id="UP000273143">
    <property type="component" value="Chromosome"/>
</dbReference>
<dbReference type="RefSeq" id="WP_127162147.1">
    <property type="nucleotide sequence ID" value="NZ_CP029822.1"/>
</dbReference>
<dbReference type="KEGG" id="emo:DM558_03955"/>
<name>A0A3Q9JI20_9GAMM</name>
<reference evidence="2" key="1">
    <citation type="submission" date="2018-06" db="EMBL/GenBank/DDBJ databases">
        <title>Complete genome of Pseudomonas insecticola strain QZS01.</title>
        <authorList>
            <person name="Wang J."/>
            <person name="Su Q."/>
        </authorList>
    </citation>
    <scope>NUCLEOTIDE SEQUENCE [LARGE SCALE GENOMIC DNA]</scope>
    <source>
        <strain evidence="2">QZS01</strain>
    </source>
</reference>
<proteinExistence type="predicted"/>
<dbReference type="EMBL" id="CP029822">
    <property type="protein sequence ID" value="AZS49981.1"/>
    <property type="molecule type" value="Genomic_DNA"/>
</dbReference>